<dbReference type="InterPro" id="IPR043504">
    <property type="entry name" value="Peptidase_S1_PA_chymotrypsin"/>
</dbReference>
<dbReference type="InterPro" id="IPR018114">
    <property type="entry name" value="TRYPSIN_HIS"/>
</dbReference>
<evidence type="ECO:0000259" key="3">
    <source>
        <dbReference type="Pfam" id="PF00089"/>
    </source>
</evidence>
<protein>
    <recommendedName>
        <fullName evidence="3">Peptidase S1 domain-containing protein</fullName>
    </recommendedName>
</protein>
<dbReference type="PROSITE" id="PS00134">
    <property type="entry name" value="TRYPSIN_HIS"/>
    <property type="match status" value="1"/>
</dbReference>
<evidence type="ECO:0000256" key="1">
    <source>
        <dbReference type="SAM" id="MobiDB-lite"/>
    </source>
</evidence>
<feature type="region of interest" description="Disordered" evidence="1">
    <location>
        <begin position="40"/>
        <end position="70"/>
    </location>
</feature>
<evidence type="ECO:0000313" key="4">
    <source>
        <dbReference type="EMBL" id="TRX62307.1"/>
    </source>
</evidence>
<dbReference type="EMBL" id="VKDK01000007">
    <property type="protein sequence ID" value="TRX62307.1"/>
    <property type="molecule type" value="Genomic_DNA"/>
</dbReference>
<dbReference type="Gene3D" id="2.40.10.10">
    <property type="entry name" value="Trypsin-like serine proteases"/>
    <property type="match status" value="2"/>
</dbReference>
<dbReference type="SUPFAM" id="SSF50494">
    <property type="entry name" value="Trypsin-like serine proteases"/>
    <property type="match status" value="1"/>
</dbReference>
<accession>A0A553FYI0</accession>
<dbReference type="RefSeq" id="WP_144013411.1">
    <property type="nucleotide sequence ID" value="NZ_VKDK01000007.1"/>
</dbReference>
<reference evidence="4 5" key="1">
    <citation type="submission" date="2019-07" db="EMBL/GenBank/DDBJ databases">
        <title>Draft genome of C. aurimucosum strain 2274.</title>
        <authorList>
            <person name="Pacheco L.G.C."/>
            <person name="Aguiar E.R.G.R."/>
            <person name="Santos C.S."/>
            <person name="Rocha D.J.P.G."/>
            <person name="Sant'Anna L.O."/>
            <person name="Mattos-Guaraldi A.L."/>
            <person name="Santos L.S."/>
        </authorList>
    </citation>
    <scope>NUCLEOTIDE SEQUENCE [LARGE SCALE GENOMIC DNA]</scope>
    <source>
        <strain evidence="4 5">2274</strain>
    </source>
</reference>
<evidence type="ECO:0000313" key="5">
    <source>
        <dbReference type="Proteomes" id="UP000320443"/>
    </source>
</evidence>
<dbReference type="AlphaFoldDB" id="A0A553FYI0"/>
<feature type="chain" id="PRO_5021980175" description="Peptidase S1 domain-containing protein" evidence="2">
    <location>
        <begin position="30"/>
        <end position="300"/>
    </location>
</feature>
<evidence type="ECO:0000256" key="2">
    <source>
        <dbReference type="SAM" id="SignalP"/>
    </source>
</evidence>
<sequence>MRFSSRLAAILAAATAASVLSACSTSSSAETTISTTTLDLPAVSDSDRRQGSAASGTTQGFEEPLDGDALWDNTTEIPQAERPEPRRNLIAPDAADYFMSLGVLTPGAPIYNGTNGGRCSTGHFAGDGQRLFILTAGHCGNTGDTFYYEDQFGSTVEIGQMVKKARNTNTDSINSADIALIEVSNPAAEVSTSPAFNAPLAGWMSLEDVTHKKPTICFAGSAGGAACDDFIDRFENQGLFTFGSESVPGDSGGPVYASIDGKLYAVGVLSFGNYDDYTGPETGAMEIGNTMEQFNLKLYS</sequence>
<dbReference type="InterPro" id="IPR001254">
    <property type="entry name" value="Trypsin_dom"/>
</dbReference>
<dbReference type="InterPro" id="IPR009003">
    <property type="entry name" value="Peptidase_S1_PA"/>
</dbReference>
<dbReference type="GO" id="GO:0004252">
    <property type="term" value="F:serine-type endopeptidase activity"/>
    <property type="evidence" value="ECO:0007669"/>
    <property type="project" value="InterPro"/>
</dbReference>
<feature type="signal peptide" evidence="2">
    <location>
        <begin position="1"/>
        <end position="29"/>
    </location>
</feature>
<keyword evidence="2" id="KW-0732">Signal</keyword>
<dbReference type="GO" id="GO:0006508">
    <property type="term" value="P:proteolysis"/>
    <property type="evidence" value="ECO:0007669"/>
    <property type="project" value="InterPro"/>
</dbReference>
<keyword evidence="5" id="KW-1185">Reference proteome</keyword>
<gene>
    <name evidence="4" type="ORF">FNY97_06200</name>
</gene>
<feature type="domain" description="Peptidase S1" evidence="3">
    <location>
        <begin position="132"/>
        <end position="274"/>
    </location>
</feature>
<name>A0A553FYI0_9CORY</name>
<dbReference type="Proteomes" id="UP000320443">
    <property type="component" value="Unassembled WGS sequence"/>
</dbReference>
<dbReference type="PROSITE" id="PS51257">
    <property type="entry name" value="PROKAR_LIPOPROTEIN"/>
    <property type="match status" value="1"/>
</dbReference>
<organism evidence="4 5">
    <name type="scientific">Corynebacterium hiratae</name>
    <dbReference type="NCBI Taxonomy" id="3139423"/>
    <lineage>
        <taxon>Bacteria</taxon>
        <taxon>Bacillati</taxon>
        <taxon>Actinomycetota</taxon>
        <taxon>Actinomycetes</taxon>
        <taxon>Mycobacteriales</taxon>
        <taxon>Corynebacteriaceae</taxon>
        <taxon>Corynebacterium</taxon>
    </lineage>
</organism>
<comment type="caution">
    <text evidence="4">The sequence shown here is derived from an EMBL/GenBank/DDBJ whole genome shotgun (WGS) entry which is preliminary data.</text>
</comment>
<proteinExistence type="predicted"/>
<dbReference type="Pfam" id="PF00089">
    <property type="entry name" value="Trypsin"/>
    <property type="match status" value="1"/>
</dbReference>